<dbReference type="AlphaFoldDB" id="A0A432M2G8"/>
<reference evidence="2 3" key="1">
    <citation type="submission" date="2018-12" db="EMBL/GenBank/DDBJ databases">
        <title>Dyella dinghuensis sp. nov. DHOA06 and Dyella choica sp. nov. 4M-K27, isolated from forest soil.</title>
        <authorList>
            <person name="Qiu L.-H."/>
            <person name="Gao Z.-H."/>
        </authorList>
    </citation>
    <scope>NUCLEOTIDE SEQUENCE [LARGE SCALE GENOMIC DNA]</scope>
    <source>
        <strain evidence="2 3">4M-K27</strain>
    </source>
</reference>
<sequence length="168" mass="18782">MTFKAKRTFFNSFMVVIKLWLRTKWSYLFLTGLAAVMALAFNTLAPLWLAILGGLAWAVAMVPLLLVLQAWKIMSLSRKLGLPTFSFDEEGAACKGGEIETRIAWSGVKRMRFVGTTCLVYLTPSIAWFFDSCDLSQQELSIITDYARRAKVELIGSLAEQGTVDARN</sequence>
<keyword evidence="1" id="KW-0812">Transmembrane</keyword>
<organism evidence="2 3">
    <name type="scientific">Dyella choica</name>
    <dbReference type="NCBI Taxonomy" id="1927959"/>
    <lineage>
        <taxon>Bacteria</taxon>
        <taxon>Pseudomonadati</taxon>
        <taxon>Pseudomonadota</taxon>
        <taxon>Gammaproteobacteria</taxon>
        <taxon>Lysobacterales</taxon>
        <taxon>Rhodanobacteraceae</taxon>
        <taxon>Dyella</taxon>
    </lineage>
</organism>
<protein>
    <recommendedName>
        <fullName evidence="4">YcxB family protein</fullName>
    </recommendedName>
</protein>
<name>A0A432M2G8_9GAMM</name>
<gene>
    <name evidence="2" type="ORF">EKH80_17735</name>
</gene>
<evidence type="ECO:0000256" key="1">
    <source>
        <dbReference type="SAM" id="Phobius"/>
    </source>
</evidence>
<comment type="caution">
    <text evidence="2">The sequence shown here is derived from an EMBL/GenBank/DDBJ whole genome shotgun (WGS) entry which is preliminary data.</text>
</comment>
<proteinExistence type="predicted"/>
<evidence type="ECO:0008006" key="4">
    <source>
        <dbReference type="Google" id="ProtNLM"/>
    </source>
</evidence>
<evidence type="ECO:0000313" key="3">
    <source>
        <dbReference type="Proteomes" id="UP000274358"/>
    </source>
</evidence>
<feature type="transmembrane region" description="Helical" evidence="1">
    <location>
        <begin position="47"/>
        <end position="68"/>
    </location>
</feature>
<dbReference type="OrthoDB" id="9855396at2"/>
<feature type="transmembrane region" description="Helical" evidence="1">
    <location>
        <begin position="21"/>
        <end position="41"/>
    </location>
</feature>
<dbReference type="Proteomes" id="UP000274358">
    <property type="component" value="Unassembled WGS sequence"/>
</dbReference>
<dbReference type="EMBL" id="RYYV01000016">
    <property type="protein sequence ID" value="RUL72167.1"/>
    <property type="molecule type" value="Genomic_DNA"/>
</dbReference>
<dbReference type="RefSeq" id="WP_126686126.1">
    <property type="nucleotide sequence ID" value="NZ_RYYV01000016.1"/>
</dbReference>
<evidence type="ECO:0000313" key="2">
    <source>
        <dbReference type="EMBL" id="RUL72167.1"/>
    </source>
</evidence>
<keyword evidence="3" id="KW-1185">Reference proteome</keyword>
<keyword evidence="1" id="KW-0472">Membrane</keyword>
<keyword evidence="1" id="KW-1133">Transmembrane helix</keyword>
<accession>A0A432M2G8</accession>